<keyword evidence="4" id="KW-0802">TPR repeat</keyword>
<dbReference type="InParanoid" id="A2DR99"/>
<evidence type="ECO:0000256" key="4">
    <source>
        <dbReference type="PROSITE-ProRule" id="PRU00339"/>
    </source>
</evidence>
<dbReference type="Pfam" id="PF00226">
    <property type="entry name" value="DnaJ"/>
    <property type="match status" value="1"/>
</dbReference>
<dbReference type="SUPFAM" id="SSF46565">
    <property type="entry name" value="Chaperone J-domain"/>
    <property type="match status" value="1"/>
</dbReference>
<dbReference type="FunCoup" id="A2DR99">
    <property type="interactions" value="753"/>
</dbReference>
<accession>A2DR99</accession>
<dbReference type="eggNOG" id="KOG0624">
    <property type="taxonomic scope" value="Eukaryota"/>
</dbReference>
<dbReference type="Gene3D" id="1.10.287.110">
    <property type="entry name" value="DnaJ domain"/>
    <property type="match status" value="1"/>
</dbReference>
<dbReference type="PROSITE" id="PS50076">
    <property type="entry name" value="DNAJ_2"/>
    <property type="match status" value="1"/>
</dbReference>
<dbReference type="OrthoDB" id="1726119at2759"/>
<dbReference type="PANTHER" id="PTHR44140:SF2">
    <property type="entry name" value="LD25575P"/>
    <property type="match status" value="1"/>
</dbReference>
<dbReference type="PRINTS" id="PR00625">
    <property type="entry name" value="JDOMAIN"/>
</dbReference>
<dbReference type="PANTHER" id="PTHR44140">
    <property type="entry name" value="LD25575P"/>
    <property type="match status" value="1"/>
</dbReference>
<dbReference type="InterPro" id="IPR011990">
    <property type="entry name" value="TPR-like_helical_dom_sf"/>
</dbReference>
<dbReference type="InterPro" id="IPR051727">
    <property type="entry name" value="DnaJ_C3_Co-chaperones"/>
</dbReference>
<evidence type="ECO:0000313" key="7">
    <source>
        <dbReference type="EMBL" id="EAY17025.1"/>
    </source>
</evidence>
<dbReference type="VEuPathDB" id="TrichDB:TVAGG3_0512600"/>
<keyword evidence="2" id="KW-0732">Signal</keyword>
<dbReference type="Gene3D" id="1.25.40.10">
    <property type="entry name" value="Tetratricopeptide repeat domain"/>
    <property type="match status" value="1"/>
</dbReference>
<dbReference type="PROSITE" id="PS50005">
    <property type="entry name" value="TPR"/>
    <property type="match status" value="1"/>
</dbReference>
<protein>
    <submittedName>
        <fullName evidence="7">DnaJ domain containing protein</fullName>
    </submittedName>
</protein>
<name>A2DR99_TRIV3</name>
<evidence type="ECO:0000256" key="5">
    <source>
        <dbReference type="SAM" id="Coils"/>
    </source>
</evidence>
<keyword evidence="8" id="KW-1185">Reference proteome</keyword>
<dbReference type="EMBL" id="DS113235">
    <property type="protein sequence ID" value="EAY17025.1"/>
    <property type="molecule type" value="Genomic_DNA"/>
</dbReference>
<dbReference type="SUPFAM" id="SSF48452">
    <property type="entry name" value="TPR-like"/>
    <property type="match status" value="2"/>
</dbReference>
<dbReference type="Proteomes" id="UP000001542">
    <property type="component" value="Unassembled WGS sequence"/>
</dbReference>
<dbReference type="AlphaFoldDB" id="A2DR99"/>
<evidence type="ECO:0000259" key="6">
    <source>
        <dbReference type="PROSITE" id="PS50076"/>
    </source>
</evidence>
<feature type="coiled-coil region" evidence="5">
    <location>
        <begin position="91"/>
        <end position="118"/>
    </location>
</feature>
<gene>
    <name evidence="7" type="ORF">TVAG_297040</name>
</gene>
<keyword evidence="3" id="KW-0256">Endoplasmic reticulum</keyword>
<dbReference type="InterPro" id="IPR019734">
    <property type="entry name" value="TPR_rpt"/>
</dbReference>
<dbReference type="SMR" id="A2DR99"/>
<keyword evidence="5" id="KW-0175">Coiled coil</keyword>
<dbReference type="CDD" id="cd06257">
    <property type="entry name" value="DnaJ"/>
    <property type="match status" value="1"/>
</dbReference>
<feature type="domain" description="J" evidence="6">
    <location>
        <begin position="364"/>
        <end position="432"/>
    </location>
</feature>
<dbReference type="STRING" id="5722.A2DR99"/>
<reference evidence="7" key="2">
    <citation type="journal article" date="2007" name="Science">
        <title>Draft genome sequence of the sexually transmitted pathogen Trichomonas vaginalis.</title>
        <authorList>
            <person name="Carlton J.M."/>
            <person name="Hirt R.P."/>
            <person name="Silva J.C."/>
            <person name="Delcher A.L."/>
            <person name="Schatz M."/>
            <person name="Zhao Q."/>
            <person name="Wortman J.R."/>
            <person name="Bidwell S.L."/>
            <person name="Alsmark U.C.M."/>
            <person name="Besteiro S."/>
            <person name="Sicheritz-Ponten T."/>
            <person name="Noel C.J."/>
            <person name="Dacks J.B."/>
            <person name="Foster P.G."/>
            <person name="Simillion C."/>
            <person name="Van de Peer Y."/>
            <person name="Miranda-Saavedra D."/>
            <person name="Barton G.J."/>
            <person name="Westrop G.D."/>
            <person name="Mueller S."/>
            <person name="Dessi D."/>
            <person name="Fiori P.L."/>
            <person name="Ren Q."/>
            <person name="Paulsen I."/>
            <person name="Zhang H."/>
            <person name="Bastida-Corcuera F.D."/>
            <person name="Simoes-Barbosa A."/>
            <person name="Brown M.T."/>
            <person name="Hayes R.D."/>
            <person name="Mukherjee M."/>
            <person name="Okumura C.Y."/>
            <person name="Schneider R."/>
            <person name="Smith A.J."/>
            <person name="Vanacova S."/>
            <person name="Villalvazo M."/>
            <person name="Haas B.J."/>
            <person name="Pertea M."/>
            <person name="Feldblyum T.V."/>
            <person name="Utterback T.R."/>
            <person name="Shu C.L."/>
            <person name="Osoegawa K."/>
            <person name="de Jong P.J."/>
            <person name="Hrdy I."/>
            <person name="Horvathova L."/>
            <person name="Zubacova Z."/>
            <person name="Dolezal P."/>
            <person name="Malik S.B."/>
            <person name="Logsdon J.M. Jr."/>
            <person name="Henze K."/>
            <person name="Gupta A."/>
            <person name="Wang C.C."/>
            <person name="Dunne R.L."/>
            <person name="Upcroft J.A."/>
            <person name="Upcroft P."/>
            <person name="White O."/>
            <person name="Salzberg S.L."/>
            <person name="Tang P."/>
            <person name="Chiu C.-H."/>
            <person name="Lee Y.-S."/>
            <person name="Embley T.M."/>
            <person name="Coombs G.H."/>
            <person name="Mottram J.C."/>
            <person name="Tachezy J."/>
            <person name="Fraser-Liggett C.M."/>
            <person name="Johnson P.J."/>
        </authorList>
    </citation>
    <scope>NUCLEOTIDE SEQUENCE [LARGE SCALE GENOMIC DNA]</scope>
    <source>
        <strain evidence="7">G3</strain>
    </source>
</reference>
<dbReference type="InterPro" id="IPR001623">
    <property type="entry name" value="DnaJ_domain"/>
</dbReference>
<dbReference type="KEGG" id="tva:4775039"/>
<evidence type="ECO:0000256" key="3">
    <source>
        <dbReference type="ARBA" id="ARBA00022824"/>
    </source>
</evidence>
<comment type="subcellular location">
    <subcellularLocation>
        <location evidence="1">Endoplasmic reticulum</location>
    </subcellularLocation>
</comment>
<dbReference type="VEuPathDB" id="TrichDB:TVAG_297040"/>
<evidence type="ECO:0000256" key="2">
    <source>
        <dbReference type="ARBA" id="ARBA00022729"/>
    </source>
</evidence>
<organism evidence="7 8">
    <name type="scientific">Trichomonas vaginalis (strain ATCC PRA-98 / G3)</name>
    <dbReference type="NCBI Taxonomy" id="412133"/>
    <lineage>
        <taxon>Eukaryota</taxon>
        <taxon>Metamonada</taxon>
        <taxon>Parabasalia</taxon>
        <taxon>Trichomonadida</taxon>
        <taxon>Trichomonadidae</taxon>
        <taxon>Trichomonas</taxon>
    </lineage>
</organism>
<reference evidence="7" key="1">
    <citation type="submission" date="2006-10" db="EMBL/GenBank/DDBJ databases">
        <authorList>
            <person name="Amadeo P."/>
            <person name="Zhao Q."/>
            <person name="Wortman J."/>
            <person name="Fraser-Liggett C."/>
            <person name="Carlton J."/>
        </authorList>
    </citation>
    <scope>NUCLEOTIDE SEQUENCE</scope>
    <source>
        <strain evidence="7">G3</strain>
    </source>
</reference>
<evidence type="ECO:0000313" key="8">
    <source>
        <dbReference type="Proteomes" id="UP000001542"/>
    </source>
</evidence>
<proteinExistence type="predicted"/>
<dbReference type="RefSeq" id="XP_001329248.1">
    <property type="nucleotide sequence ID" value="XM_001329213.1"/>
</dbReference>
<dbReference type="GO" id="GO:0005783">
    <property type="term" value="C:endoplasmic reticulum"/>
    <property type="evidence" value="ECO:0007669"/>
    <property type="project" value="UniProtKB-SubCell"/>
</dbReference>
<evidence type="ECO:0000256" key="1">
    <source>
        <dbReference type="ARBA" id="ARBA00004240"/>
    </source>
</evidence>
<sequence length="463" mass="53223">MLFPFFVTTIKGINTQMIRQYMQFGQWYAAYQECSNIVNSNKADNEVYLLRAQCAFNLGFSNDTIHDSTKVITYSLKKDEINTAYNLRFHAHILNGDAKNAEADLRKLNDKSKKETVTQLNNLLKKVETFSKKNKEQELIVALDEILKISPMYIHGIYLRTDLAWKNGEMNVYQKHIRILADKYPDDGELQYRYGISIFCNGNTKEGREHIQKIRRKQGVPSNISKIFNSLSSITREFDAANKNIEENNSTNLISSVKRLNKTVLNICPSKSNLYYKVRVLSSTSLRLEGLNQQALKSINSILSENQNLPSAFVERGMIMLKLDDPDAAAYDFRQCLTIDPGNQDAMKGMKQAEELKTKAQRIDLYRLLGVPKTATDEEIKTAFRKLVRKWHPDQFSDKQKKEEAEKMMAAINAAYEVLINPQQRAKIDGNDEEPGVDPFDLFQNQMGGNPFEFLRNINFMFN</sequence>
<dbReference type="InterPro" id="IPR036869">
    <property type="entry name" value="J_dom_sf"/>
</dbReference>
<dbReference type="FunFam" id="1.25.40.10:FF:000258">
    <property type="entry name" value="DnaJ domain containing protein"/>
    <property type="match status" value="1"/>
</dbReference>
<dbReference type="SMART" id="SM00271">
    <property type="entry name" value="DnaJ"/>
    <property type="match status" value="1"/>
</dbReference>
<feature type="repeat" description="TPR" evidence="4">
    <location>
        <begin position="310"/>
        <end position="343"/>
    </location>
</feature>